<evidence type="ECO:0000313" key="4">
    <source>
        <dbReference type="Proteomes" id="UP001501671"/>
    </source>
</evidence>
<evidence type="ECO:0000256" key="1">
    <source>
        <dbReference type="SAM" id="Coils"/>
    </source>
</evidence>
<evidence type="ECO:0000313" key="3">
    <source>
        <dbReference type="EMBL" id="GAA4321713.1"/>
    </source>
</evidence>
<keyword evidence="2" id="KW-0812">Transmembrane</keyword>
<evidence type="ECO:0008006" key="5">
    <source>
        <dbReference type="Google" id="ProtNLM"/>
    </source>
</evidence>
<dbReference type="EMBL" id="BAABFO010000001">
    <property type="protein sequence ID" value="GAA4321713.1"/>
    <property type="molecule type" value="Genomic_DNA"/>
</dbReference>
<feature type="transmembrane region" description="Helical" evidence="2">
    <location>
        <begin position="12"/>
        <end position="31"/>
    </location>
</feature>
<accession>A0ABP8GC96</accession>
<keyword evidence="4" id="KW-1185">Reference proteome</keyword>
<dbReference type="InterPro" id="IPR019659">
    <property type="entry name" value="DUF2514"/>
</dbReference>
<protein>
    <recommendedName>
        <fullName evidence="5">DUF2514 family protein</fullName>
    </recommendedName>
</protein>
<evidence type="ECO:0000256" key="2">
    <source>
        <dbReference type="SAM" id="Phobius"/>
    </source>
</evidence>
<feature type="coiled-coil region" evidence="1">
    <location>
        <begin position="51"/>
        <end position="114"/>
    </location>
</feature>
<comment type="caution">
    <text evidence="3">The sequence shown here is derived from an EMBL/GenBank/DDBJ whole genome shotgun (WGS) entry which is preliminary data.</text>
</comment>
<dbReference type="Pfam" id="PF10721">
    <property type="entry name" value="DUF2514"/>
    <property type="match status" value="1"/>
</dbReference>
<dbReference type="RefSeq" id="WP_345245243.1">
    <property type="nucleotide sequence ID" value="NZ_BAABFO010000001.1"/>
</dbReference>
<sequence length="186" mass="18881">MNILSTLAGWRGYAAVAAISGVVAGAGVGVVQKWRYGAEISTLQAARAQELQAASDAAYQASEKYRELEQSTQEAADAARTQFETQRAAADVAAAGAAAELGRLRQQLDALAARGGGPAADPGAGSGTDGATDGAAVLRYVVGSCASRYVDVAAEADRLGAQVMGLQGYVRAIQSSREAMSAADAR</sequence>
<keyword evidence="2" id="KW-0472">Membrane</keyword>
<keyword evidence="2" id="KW-1133">Transmembrane helix</keyword>
<proteinExistence type="predicted"/>
<reference evidence="4" key="1">
    <citation type="journal article" date="2019" name="Int. J. Syst. Evol. Microbiol.">
        <title>The Global Catalogue of Microorganisms (GCM) 10K type strain sequencing project: providing services to taxonomists for standard genome sequencing and annotation.</title>
        <authorList>
            <consortium name="The Broad Institute Genomics Platform"/>
            <consortium name="The Broad Institute Genome Sequencing Center for Infectious Disease"/>
            <person name="Wu L."/>
            <person name="Ma J."/>
        </authorList>
    </citation>
    <scope>NUCLEOTIDE SEQUENCE [LARGE SCALE GENOMIC DNA]</scope>
    <source>
        <strain evidence="4">JCM 17666</strain>
    </source>
</reference>
<organism evidence="3 4">
    <name type="scientific">Pigmentiphaga soli</name>
    <dbReference type="NCBI Taxonomy" id="1007095"/>
    <lineage>
        <taxon>Bacteria</taxon>
        <taxon>Pseudomonadati</taxon>
        <taxon>Pseudomonadota</taxon>
        <taxon>Betaproteobacteria</taxon>
        <taxon>Burkholderiales</taxon>
        <taxon>Alcaligenaceae</taxon>
        <taxon>Pigmentiphaga</taxon>
    </lineage>
</organism>
<name>A0ABP8GC96_9BURK</name>
<keyword evidence="1" id="KW-0175">Coiled coil</keyword>
<gene>
    <name evidence="3" type="ORF">GCM10023144_01140</name>
</gene>
<dbReference type="Proteomes" id="UP001501671">
    <property type="component" value="Unassembled WGS sequence"/>
</dbReference>